<dbReference type="SMART" id="SM00862">
    <property type="entry name" value="Trans_reg_C"/>
    <property type="match status" value="1"/>
</dbReference>
<evidence type="ECO:0000313" key="4">
    <source>
        <dbReference type="EMBL" id="MDR6536339.1"/>
    </source>
</evidence>
<dbReference type="PRINTS" id="PR00364">
    <property type="entry name" value="DISEASERSIST"/>
</dbReference>
<dbReference type="Pfam" id="PF00486">
    <property type="entry name" value="Trans_reg_C"/>
    <property type="match status" value="1"/>
</dbReference>
<evidence type="ECO:0000313" key="5">
    <source>
        <dbReference type="Proteomes" id="UP001184230"/>
    </source>
</evidence>
<proteinExistence type="predicted"/>
<dbReference type="PANTHER" id="PTHR47691:SF3">
    <property type="entry name" value="HTH-TYPE TRANSCRIPTIONAL REGULATOR RV0890C-RELATED"/>
    <property type="match status" value="1"/>
</dbReference>
<dbReference type="InterPro" id="IPR027417">
    <property type="entry name" value="P-loop_NTPase"/>
</dbReference>
<dbReference type="Pfam" id="PF00931">
    <property type="entry name" value="NB-ARC"/>
    <property type="match status" value="1"/>
</dbReference>
<keyword evidence="1 2" id="KW-0238">DNA-binding</keyword>
<evidence type="ECO:0000256" key="1">
    <source>
        <dbReference type="ARBA" id="ARBA00023125"/>
    </source>
</evidence>
<dbReference type="InterPro" id="IPR011990">
    <property type="entry name" value="TPR-like_helical_dom_sf"/>
</dbReference>
<feature type="domain" description="OmpR/PhoB-type" evidence="3">
    <location>
        <begin position="16"/>
        <end position="114"/>
    </location>
</feature>
<dbReference type="InterPro" id="IPR016032">
    <property type="entry name" value="Sig_transdc_resp-reg_C-effctor"/>
</dbReference>
<dbReference type="EMBL" id="JAVDRF010000004">
    <property type="protein sequence ID" value="MDR6536339.1"/>
    <property type="molecule type" value="Genomic_DNA"/>
</dbReference>
<dbReference type="PROSITE" id="PS51755">
    <property type="entry name" value="OMPR_PHOB"/>
    <property type="match status" value="1"/>
</dbReference>
<dbReference type="RefSeq" id="WP_309901270.1">
    <property type="nucleotide sequence ID" value="NZ_JAVDRF010000004.1"/>
</dbReference>
<dbReference type="SUPFAM" id="SSF46894">
    <property type="entry name" value="C-terminal effector domain of the bipartite response regulators"/>
    <property type="match status" value="1"/>
</dbReference>
<evidence type="ECO:0000256" key="2">
    <source>
        <dbReference type="PROSITE-ProRule" id="PRU01091"/>
    </source>
</evidence>
<dbReference type="InterPro" id="IPR058852">
    <property type="entry name" value="HTH_77"/>
</dbReference>
<organism evidence="4 5">
    <name type="scientific">Variovorax soli</name>
    <dbReference type="NCBI Taxonomy" id="376815"/>
    <lineage>
        <taxon>Bacteria</taxon>
        <taxon>Pseudomonadati</taxon>
        <taxon>Pseudomonadota</taxon>
        <taxon>Betaproteobacteria</taxon>
        <taxon>Burkholderiales</taxon>
        <taxon>Comamonadaceae</taxon>
        <taxon>Variovorax</taxon>
    </lineage>
</organism>
<dbReference type="InterPro" id="IPR002182">
    <property type="entry name" value="NB-ARC"/>
</dbReference>
<gene>
    <name evidence="4" type="ORF">J2739_002112</name>
</gene>
<evidence type="ECO:0000259" key="3">
    <source>
        <dbReference type="PROSITE" id="PS51755"/>
    </source>
</evidence>
<dbReference type="Proteomes" id="UP001184230">
    <property type="component" value="Unassembled WGS sequence"/>
</dbReference>
<keyword evidence="5" id="KW-1185">Reference proteome</keyword>
<sequence length="965" mass="103044">MTRPTSDGAERDSQATWVASFGPFQLSASPGLLAKDGVPVHLGSRALSLLIALVDSAGRIVSKKELMARAWPDVIVDEGSLRVHMVAIRKALGDGLSDARYVTNVTSQGYCFVAHVTRLQPVVAPNAAAVPSDAANGLPPLPVRMVGRETTAALIQAEVEQKRFVTIVGPGGMGKTTIAAAVAHAMLPGFDGAVRFVDMAAVTDGAYVAGTIAATLGLAHSDAASGIVTYLRDKRMLLVLDSCEHVIGPAAELAERIFMEAPQVHILATSREALRVQGEQVHQLQPLACPPDSDTLKAEEALAYAAVKLFVDRGAAGANRFELTDADAPAVARICRELDGIALAIEIAAGRLDAYGVQGIAALLNKSITMLWHGRRTAVPRHQTMSAALEWSYNLLPDAERIILRRLSVFVGAFSLEGARAVAGSGKTGDAEVVEAVANLVAKSLLVGDAGGKAMRYRMLDSTRVYVLRKLVDSGESFVVASRHASHYCQLLEGAPLPAVGTDRDRLVQQAEILGNVRAALDWSLSDGGDVQIGTALAASAAPLLLEMSLLSECRDWMEKAIAGLGDEMRGTRREMELQASLGQSLMFTGGDGEEATRAFSRSLELAEALHDLPFRFRLLGGLGTLLARTGDFRGALALARLAKSVAQEMDDPAAQATADSMLAVALDLSGDIVEAEQHCVAALQAAAGALRTRAIRPGFNHRIFSLCGKARYHWLRGECDHAAVVAQYAIEQAEMLKHPVSMSIALIWAGSVFLWRGDWSKEEEILDRLVALATKHSLSPYAAVALGLKGEVHVKRGRPELGVNLLQESLRAVRANGYEMRTGAFMHALAEGLSHLQQHAHALGTIDEALLLAERQGGYLHMPEMLRVKGEILASTPGADAQLAEQCFVEAIQWSQRQSALSWELRAASSLARHWSNQGRIDSALRLLAPVYGRFTEGHGTEDLVAARSLFAKLGSPVQPISQG</sequence>
<dbReference type="PANTHER" id="PTHR47691">
    <property type="entry name" value="REGULATOR-RELATED"/>
    <property type="match status" value="1"/>
</dbReference>
<dbReference type="Gene3D" id="3.40.50.300">
    <property type="entry name" value="P-loop containing nucleotide triphosphate hydrolases"/>
    <property type="match status" value="1"/>
</dbReference>
<comment type="caution">
    <text evidence="4">The sequence shown here is derived from an EMBL/GenBank/DDBJ whole genome shotgun (WGS) entry which is preliminary data.</text>
</comment>
<dbReference type="SUPFAM" id="SSF52540">
    <property type="entry name" value="P-loop containing nucleoside triphosphate hydrolases"/>
    <property type="match status" value="1"/>
</dbReference>
<dbReference type="InterPro" id="IPR001867">
    <property type="entry name" value="OmpR/PhoB-type_DNA-bd"/>
</dbReference>
<dbReference type="InterPro" id="IPR003593">
    <property type="entry name" value="AAA+_ATPase"/>
</dbReference>
<dbReference type="Gene3D" id="1.10.10.10">
    <property type="entry name" value="Winged helix-like DNA-binding domain superfamily/Winged helix DNA-binding domain"/>
    <property type="match status" value="1"/>
</dbReference>
<dbReference type="SMART" id="SM00382">
    <property type="entry name" value="AAA"/>
    <property type="match status" value="1"/>
</dbReference>
<protein>
    <submittedName>
        <fullName evidence="4">ATPase/DNA-binding winged helix-turn-helix (WHTH) protein</fullName>
    </submittedName>
</protein>
<feature type="DNA-binding region" description="OmpR/PhoB-type" evidence="2">
    <location>
        <begin position="16"/>
        <end position="114"/>
    </location>
</feature>
<dbReference type="SUPFAM" id="SSF48452">
    <property type="entry name" value="TPR-like"/>
    <property type="match status" value="2"/>
</dbReference>
<dbReference type="CDD" id="cd00383">
    <property type="entry name" value="trans_reg_C"/>
    <property type="match status" value="1"/>
</dbReference>
<name>A0ABU1ND25_9BURK</name>
<dbReference type="Pfam" id="PF25872">
    <property type="entry name" value="HTH_77"/>
    <property type="match status" value="1"/>
</dbReference>
<dbReference type="Gene3D" id="1.25.40.10">
    <property type="entry name" value="Tetratricopeptide repeat domain"/>
    <property type="match status" value="2"/>
</dbReference>
<dbReference type="InterPro" id="IPR036388">
    <property type="entry name" value="WH-like_DNA-bd_sf"/>
</dbReference>
<reference evidence="4 5" key="1">
    <citation type="submission" date="2023-07" db="EMBL/GenBank/DDBJ databases">
        <title>Sorghum-associated microbial communities from plants grown in Nebraska, USA.</title>
        <authorList>
            <person name="Schachtman D."/>
        </authorList>
    </citation>
    <scope>NUCLEOTIDE SEQUENCE [LARGE SCALE GENOMIC DNA]</scope>
    <source>
        <strain evidence="4 5">DS1781</strain>
    </source>
</reference>
<accession>A0ABU1ND25</accession>